<keyword evidence="1" id="KW-0812">Transmembrane</keyword>
<accession>A0A285HVV4</accession>
<keyword evidence="1" id="KW-0472">Membrane</keyword>
<keyword evidence="1" id="KW-1133">Transmembrane helix</keyword>
<keyword evidence="3" id="KW-1185">Reference proteome</keyword>
<name>A0A285HVV4_9FIRM</name>
<reference evidence="3" key="1">
    <citation type="submission" date="2017-09" db="EMBL/GenBank/DDBJ databases">
        <authorList>
            <person name="Varghese N."/>
            <person name="Submissions S."/>
        </authorList>
    </citation>
    <scope>NUCLEOTIDE SEQUENCE [LARGE SCALE GENOMIC DNA]</scope>
    <source>
        <strain evidence="3">MSL47</strain>
    </source>
</reference>
<dbReference type="RefSeq" id="WP_172431961.1">
    <property type="nucleotide sequence ID" value="NZ_OBDZ01000026.1"/>
</dbReference>
<dbReference type="EMBL" id="OBDZ01000026">
    <property type="protein sequence ID" value="SNY39868.1"/>
    <property type="molecule type" value="Genomic_DNA"/>
</dbReference>
<organism evidence="2 3">
    <name type="scientific">Orenia metallireducens</name>
    <dbReference type="NCBI Taxonomy" id="1413210"/>
    <lineage>
        <taxon>Bacteria</taxon>
        <taxon>Bacillati</taxon>
        <taxon>Bacillota</taxon>
        <taxon>Clostridia</taxon>
        <taxon>Halanaerobiales</taxon>
        <taxon>Halobacteroidaceae</taxon>
        <taxon>Orenia</taxon>
    </lineage>
</organism>
<dbReference type="Proteomes" id="UP000219573">
    <property type="component" value="Unassembled WGS sequence"/>
</dbReference>
<feature type="transmembrane region" description="Helical" evidence="1">
    <location>
        <begin position="15"/>
        <end position="36"/>
    </location>
</feature>
<sequence length="57" mass="6083">MNFGGLVGTGKGSGMALMFFFACIIGLVISLSGCLIKDVRNIEEDIPDYELVVNSNI</sequence>
<evidence type="ECO:0000256" key="1">
    <source>
        <dbReference type="SAM" id="Phobius"/>
    </source>
</evidence>
<proteinExistence type="predicted"/>
<protein>
    <submittedName>
        <fullName evidence="2">Uncharacterized protein</fullName>
    </submittedName>
</protein>
<evidence type="ECO:0000313" key="2">
    <source>
        <dbReference type="EMBL" id="SNY39868.1"/>
    </source>
</evidence>
<evidence type="ECO:0000313" key="3">
    <source>
        <dbReference type="Proteomes" id="UP000219573"/>
    </source>
</evidence>
<gene>
    <name evidence="2" type="ORF">SAMN06265827_12610</name>
</gene>
<dbReference type="AlphaFoldDB" id="A0A285HVV4"/>